<proteinExistence type="predicted"/>
<protein>
    <submittedName>
        <fullName evidence="1">Uncharacterized protein</fullName>
    </submittedName>
</protein>
<sequence>MMPHLPYVDSVAAELTLAAVPAEVVRAEETEHGDLVGLFEWPEDRVTLRWHSADGWRHEAPHCGGPLFIDHIAAPDVVANTVRLLLDGHPPYRSYARWTGAATLDRALADRGC</sequence>
<organism evidence="1 2">
    <name type="scientific">Streptomyces dengpaensis</name>
    <dbReference type="NCBI Taxonomy" id="2049881"/>
    <lineage>
        <taxon>Bacteria</taxon>
        <taxon>Bacillati</taxon>
        <taxon>Actinomycetota</taxon>
        <taxon>Actinomycetes</taxon>
        <taxon>Kitasatosporales</taxon>
        <taxon>Streptomycetaceae</taxon>
        <taxon>Streptomyces</taxon>
    </lineage>
</organism>
<dbReference type="RefSeq" id="WP_099504354.1">
    <property type="nucleotide sequence ID" value="NZ_CP026652.1"/>
</dbReference>
<evidence type="ECO:0000313" key="1">
    <source>
        <dbReference type="EMBL" id="AVH58411.1"/>
    </source>
</evidence>
<dbReference type="EMBL" id="CP026652">
    <property type="protein sequence ID" value="AVH58411.1"/>
    <property type="molecule type" value="Genomic_DNA"/>
</dbReference>
<name>A0ABN5I5Q4_9ACTN</name>
<keyword evidence="2" id="KW-1185">Reference proteome</keyword>
<dbReference type="Proteomes" id="UP000238413">
    <property type="component" value="Chromosome"/>
</dbReference>
<accession>A0ABN5I5Q4</accession>
<evidence type="ECO:0000313" key="2">
    <source>
        <dbReference type="Proteomes" id="UP000238413"/>
    </source>
</evidence>
<reference evidence="1 2" key="1">
    <citation type="submission" date="2018-02" db="EMBL/GenBank/DDBJ databases">
        <title>Complete genome sequence of Streptomyces dengpaensis, the producer of angucyclines.</title>
        <authorList>
            <person name="Yumei L."/>
        </authorList>
    </citation>
    <scope>NUCLEOTIDE SEQUENCE [LARGE SCALE GENOMIC DNA]</scope>
    <source>
        <strain evidence="1 2">XZHG99</strain>
    </source>
</reference>
<gene>
    <name evidence="1" type="ORF">C4B68_24525</name>
</gene>